<accession>A0A4P7NP75</accession>
<dbReference type="CDD" id="cd00067">
    <property type="entry name" value="GAL4"/>
    <property type="match status" value="1"/>
</dbReference>
<keyword evidence="2" id="KW-0862">Zinc</keyword>
<dbReference type="Pfam" id="PF26335">
    <property type="entry name" value="ARB_00930_C"/>
    <property type="match status" value="1"/>
</dbReference>
<dbReference type="EMBL" id="CP034209">
    <property type="protein sequence ID" value="QBZ64019.1"/>
    <property type="molecule type" value="Genomic_DNA"/>
</dbReference>
<dbReference type="InterPro" id="IPR001466">
    <property type="entry name" value="Beta-lactam-related"/>
</dbReference>
<dbReference type="Proteomes" id="UP000294847">
    <property type="component" value="Chromosome 6"/>
</dbReference>
<keyword evidence="3" id="KW-0805">Transcription regulation</keyword>
<evidence type="ECO:0000256" key="6">
    <source>
        <dbReference type="ARBA" id="ARBA00023242"/>
    </source>
</evidence>
<dbReference type="SUPFAM" id="SSF56601">
    <property type="entry name" value="beta-lactamase/transpeptidase-like"/>
    <property type="match status" value="1"/>
</dbReference>
<evidence type="ECO:0000256" key="4">
    <source>
        <dbReference type="ARBA" id="ARBA00023125"/>
    </source>
</evidence>
<protein>
    <recommendedName>
        <fullName evidence="7">Zn(2)-C6 fungal-type domain-containing protein</fullName>
    </recommendedName>
</protein>
<keyword evidence="4" id="KW-0238">DNA-binding</keyword>
<sequence>MARKGSEKRRTGCVTCKKRRIKCDEALPTCSRCRYSGRDCAYAEPPVGCFSWHHLLHSSAASIPPPPSRRLPDSAIRGLDYFRCEVAPKLGGELDGAFWTSVVLRLATTEDAVLHGVLAISLLHEDFEPGWERRGADGDEGAALVHYNRALRMVASRELGTGVVLVMSILFTCVEFLRGNQAAAVTHCRHGTLVSRLPGCRNDDVMAVLRQLSPVPYFFSGGDFPVLEMVDQEGRFGTVSQASEAMDELMAQAIRLVRSLDGYRLGVEDAAAMPAGAQDTQMATVRKLASWKTAFEELANRVDVSRSSHALLLMRFRVCWIWSCIALRRDETASDLFQADFAHIVELAGSVAPGEGPEAGTNFLFGMGMSPLLHFVVIKCRHLPTRLEALEMLRKMGRRRESLWDAATMYRIGEVLIKREHGFPVVPGMKLGAWELPTDDKRDDMRPPALFLLSTLAAAALNQSGASPEAGLAGPAFPRPSSLRGSDALASAIGDFDRYVDGSAPIQSNETAWAVAVFSTNDAEPLYERYYTPEFDVGVSQVDRDSVFRIASVSKVFSVWSFLLEVGDAHFNDPITRYVPELADVVNETTADGVVYDDIDHVRWEEVTLGQLAGQLAGIPRDPAQTDLSAQYPPEQAMALGLPPLSDEEIPKCGVPGLLRSCTRSEMISQLLKQHPVFSTAHSPAYSNVAYALLGFAQEAATGTPVGEAISAGIMSALDMRSSSYDRAPESGGVVPGDASAVGWDFDLGTTSPSGALYSSTGDMVKAGQAILGSKTMKPAQTRRWLKPMSQTGVLGSAVGAPWEIRHLVLGGRVAQLYTKQGDIGGYRAAFVLSPEHDLGAIIFSAGPLGSNSAVVRETLMNAVGDVFLPMAEDQARLEARRNLAGVYTDVETNSSVTIVVDDSTTGLAVKSLFSRGIEIIGDNSPFISMFQAGRSARLFPSNLQTVKQKTGGEGTFVSRLGFRASFFNATGDANAVQDPGLMQWTSLGAPTYGARTLDDWVFELNEDGAAKVVEVRMLRLRMERERE</sequence>
<dbReference type="InterPro" id="IPR058664">
    <property type="entry name" value="ARB_00930-like_C"/>
</dbReference>
<evidence type="ECO:0000256" key="3">
    <source>
        <dbReference type="ARBA" id="ARBA00023015"/>
    </source>
</evidence>
<evidence type="ECO:0000256" key="5">
    <source>
        <dbReference type="ARBA" id="ARBA00023163"/>
    </source>
</evidence>
<dbReference type="SMART" id="SM00066">
    <property type="entry name" value="GAL4"/>
    <property type="match status" value="1"/>
</dbReference>
<dbReference type="PANTHER" id="PTHR36206">
    <property type="entry name" value="ASPERCRYPTIN BIOSYNTHESIS CLUSTER-SPECIFIC TRANSCRIPTION REGULATOR ATNN-RELATED"/>
    <property type="match status" value="1"/>
</dbReference>
<dbReference type="InterPro" id="IPR036864">
    <property type="entry name" value="Zn2-C6_fun-type_DNA-bd_sf"/>
</dbReference>
<keyword evidence="1" id="KW-0479">Metal-binding</keyword>
<dbReference type="GO" id="GO:0003677">
    <property type="term" value="F:DNA binding"/>
    <property type="evidence" value="ECO:0007669"/>
    <property type="project" value="UniProtKB-KW"/>
</dbReference>
<evidence type="ECO:0000313" key="9">
    <source>
        <dbReference type="Proteomes" id="UP000294847"/>
    </source>
</evidence>
<name>A0A4P7NP75_PYROR</name>
<evidence type="ECO:0000256" key="1">
    <source>
        <dbReference type="ARBA" id="ARBA00022723"/>
    </source>
</evidence>
<proteinExistence type="predicted"/>
<dbReference type="InterPro" id="IPR052360">
    <property type="entry name" value="Transcr_Regulatory_Proteins"/>
</dbReference>
<dbReference type="GO" id="GO:0008270">
    <property type="term" value="F:zinc ion binding"/>
    <property type="evidence" value="ECO:0007669"/>
    <property type="project" value="InterPro"/>
</dbReference>
<dbReference type="Gene3D" id="3.40.710.10">
    <property type="entry name" value="DD-peptidase/beta-lactamase superfamily"/>
    <property type="match status" value="1"/>
</dbReference>
<dbReference type="Gene3D" id="4.10.240.10">
    <property type="entry name" value="Zn(2)-C6 fungal-type DNA-binding domain"/>
    <property type="match status" value="1"/>
</dbReference>
<evidence type="ECO:0000259" key="7">
    <source>
        <dbReference type="PROSITE" id="PS50048"/>
    </source>
</evidence>
<dbReference type="Pfam" id="PF00172">
    <property type="entry name" value="Zn_clus"/>
    <property type="match status" value="1"/>
</dbReference>
<keyword evidence="5" id="KW-0804">Transcription</keyword>
<evidence type="ECO:0000313" key="8">
    <source>
        <dbReference type="EMBL" id="QBZ64019.1"/>
    </source>
</evidence>
<dbReference type="GO" id="GO:0000981">
    <property type="term" value="F:DNA-binding transcription factor activity, RNA polymerase II-specific"/>
    <property type="evidence" value="ECO:0007669"/>
    <property type="project" value="InterPro"/>
</dbReference>
<dbReference type="PANTHER" id="PTHR36206:SF16">
    <property type="entry name" value="TRANSCRIPTION FACTOR DOMAIN-CONTAINING PROTEIN-RELATED"/>
    <property type="match status" value="1"/>
</dbReference>
<dbReference type="AlphaFoldDB" id="A0A4P7NP75"/>
<dbReference type="InterPro" id="IPR012338">
    <property type="entry name" value="Beta-lactam/transpept-like"/>
</dbReference>
<dbReference type="PROSITE" id="PS50048">
    <property type="entry name" value="ZN2_CY6_FUNGAL_2"/>
    <property type="match status" value="1"/>
</dbReference>
<organism evidence="8 9">
    <name type="scientific">Pyricularia oryzae</name>
    <name type="common">Rice blast fungus</name>
    <name type="synonym">Magnaporthe oryzae</name>
    <dbReference type="NCBI Taxonomy" id="318829"/>
    <lineage>
        <taxon>Eukaryota</taxon>
        <taxon>Fungi</taxon>
        <taxon>Dikarya</taxon>
        <taxon>Ascomycota</taxon>
        <taxon>Pezizomycotina</taxon>
        <taxon>Sordariomycetes</taxon>
        <taxon>Sordariomycetidae</taxon>
        <taxon>Magnaporthales</taxon>
        <taxon>Pyriculariaceae</taxon>
        <taxon>Pyricularia</taxon>
    </lineage>
</organism>
<reference evidence="8 9" key="1">
    <citation type="journal article" date="2019" name="Mol. Biol. Evol.">
        <title>Blast fungal genomes show frequent chromosomal changes, gene gains and losses, and effector gene turnover.</title>
        <authorList>
            <person name="Gomez Luciano L.B."/>
            <person name="Jason Tsai I."/>
            <person name="Chuma I."/>
            <person name="Tosa Y."/>
            <person name="Chen Y.H."/>
            <person name="Li J.Y."/>
            <person name="Li M.Y."/>
            <person name="Jade Lu M.Y."/>
            <person name="Nakayashiki H."/>
            <person name="Li W.H."/>
        </authorList>
    </citation>
    <scope>NUCLEOTIDE SEQUENCE [LARGE SCALE GENOMIC DNA]</scope>
    <source>
        <strain evidence="8">MZ5-1-6</strain>
    </source>
</reference>
<keyword evidence="6" id="KW-0539">Nucleus</keyword>
<dbReference type="Pfam" id="PF00144">
    <property type="entry name" value="Beta-lactamase"/>
    <property type="match status" value="1"/>
</dbReference>
<dbReference type="InterPro" id="IPR001138">
    <property type="entry name" value="Zn2Cys6_DnaBD"/>
</dbReference>
<feature type="domain" description="Zn(2)-C6 fungal-type" evidence="7">
    <location>
        <begin position="12"/>
        <end position="42"/>
    </location>
</feature>
<evidence type="ECO:0000256" key="2">
    <source>
        <dbReference type="ARBA" id="ARBA00022833"/>
    </source>
</evidence>
<dbReference type="PROSITE" id="PS00463">
    <property type="entry name" value="ZN2_CY6_FUNGAL_1"/>
    <property type="match status" value="1"/>
</dbReference>
<gene>
    <name evidence="8" type="ORF">PoMZ_05710</name>
</gene>
<dbReference type="SUPFAM" id="SSF57701">
    <property type="entry name" value="Zn2/Cys6 DNA-binding domain"/>
    <property type="match status" value="1"/>
</dbReference>